<keyword evidence="2" id="KW-0433">Leucine-rich repeat</keyword>
<feature type="domain" description="Disease resistance protein At4g27190-like leucine-rich repeats" evidence="9">
    <location>
        <begin position="1002"/>
        <end position="1099"/>
    </location>
</feature>
<dbReference type="Pfam" id="PF00931">
    <property type="entry name" value="NB-ARC"/>
    <property type="match status" value="1"/>
</dbReference>
<feature type="domain" description="Disease resistance protein At4g27190-like leucine-rich repeats" evidence="9">
    <location>
        <begin position="1970"/>
        <end position="2128"/>
    </location>
</feature>
<feature type="domain" description="Disease resistance protein At4g27190-like leucine-rich repeats" evidence="9">
    <location>
        <begin position="3351"/>
        <end position="3479"/>
    </location>
</feature>
<feature type="domain" description="Disease resistance protein At4g27190-like leucine-rich repeats" evidence="9">
    <location>
        <begin position="1847"/>
        <end position="1907"/>
    </location>
</feature>
<reference evidence="10 11" key="1">
    <citation type="journal article" date="2021" name="Commun. Biol.">
        <title>The genome of Shorea leprosula (Dipterocarpaceae) highlights the ecological relevance of drought in aseasonal tropical rainforests.</title>
        <authorList>
            <person name="Ng K.K.S."/>
            <person name="Kobayashi M.J."/>
            <person name="Fawcett J.A."/>
            <person name="Hatakeyama M."/>
            <person name="Paape T."/>
            <person name="Ng C.H."/>
            <person name="Ang C.C."/>
            <person name="Tnah L.H."/>
            <person name="Lee C.T."/>
            <person name="Nishiyama T."/>
            <person name="Sese J."/>
            <person name="O'Brien M.J."/>
            <person name="Copetti D."/>
            <person name="Mohd Noor M.I."/>
            <person name="Ong R.C."/>
            <person name="Putra M."/>
            <person name="Sireger I.Z."/>
            <person name="Indrioko S."/>
            <person name="Kosugi Y."/>
            <person name="Izuno A."/>
            <person name="Isagi Y."/>
            <person name="Lee S.L."/>
            <person name="Shimizu K.K."/>
        </authorList>
    </citation>
    <scope>NUCLEOTIDE SEQUENCE [LARGE SCALE GENOMIC DNA]</scope>
    <source>
        <strain evidence="10">214</strain>
    </source>
</reference>
<dbReference type="PRINTS" id="PR00364">
    <property type="entry name" value="DISEASERSIST"/>
</dbReference>
<feature type="compositionally biased region" description="Acidic residues" evidence="7">
    <location>
        <begin position="301"/>
        <end position="315"/>
    </location>
</feature>
<dbReference type="GO" id="GO:0005524">
    <property type="term" value="F:ATP binding"/>
    <property type="evidence" value="ECO:0007669"/>
    <property type="project" value="UniProtKB-KW"/>
</dbReference>
<dbReference type="Gene3D" id="1.10.8.430">
    <property type="entry name" value="Helical domain of apoptotic protease-activating factors"/>
    <property type="match status" value="1"/>
</dbReference>
<evidence type="ECO:0000259" key="8">
    <source>
        <dbReference type="Pfam" id="PF00931"/>
    </source>
</evidence>
<dbReference type="InterPro" id="IPR003591">
    <property type="entry name" value="Leu-rich_rpt_typical-subtyp"/>
</dbReference>
<feature type="domain" description="Disease resistance protein At4g27190-like leucine-rich repeats" evidence="9">
    <location>
        <begin position="3629"/>
        <end position="3697"/>
    </location>
</feature>
<dbReference type="SMART" id="SM00369">
    <property type="entry name" value="LRR_TYP"/>
    <property type="match status" value="5"/>
</dbReference>
<evidence type="ECO:0000313" key="11">
    <source>
        <dbReference type="Proteomes" id="UP001054252"/>
    </source>
</evidence>
<dbReference type="SUPFAM" id="SSF52540">
    <property type="entry name" value="P-loop containing nucleoside triphosphate hydrolases"/>
    <property type="match status" value="1"/>
</dbReference>
<dbReference type="PANTHER" id="PTHR33463">
    <property type="entry name" value="NB-ARC DOMAIN-CONTAINING PROTEIN-RELATED"/>
    <property type="match status" value="1"/>
</dbReference>
<keyword evidence="5" id="KW-0611">Plant defense</keyword>
<dbReference type="PROSITE" id="PS51450">
    <property type="entry name" value="LRR"/>
    <property type="match status" value="1"/>
</dbReference>
<dbReference type="Pfam" id="PF23247">
    <property type="entry name" value="LRR_RPS2"/>
    <property type="match status" value="18"/>
</dbReference>
<feature type="domain" description="Disease resistance protein At4g27190-like leucine-rich repeats" evidence="9">
    <location>
        <begin position="1600"/>
        <end position="1672"/>
    </location>
</feature>
<dbReference type="PANTHER" id="PTHR33463:SF198">
    <property type="entry name" value="RPP4C3"/>
    <property type="match status" value="1"/>
</dbReference>
<dbReference type="GO" id="GO:0043531">
    <property type="term" value="F:ADP binding"/>
    <property type="evidence" value="ECO:0007669"/>
    <property type="project" value="InterPro"/>
</dbReference>
<sequence length="4139" mass="473630">MSDPVSLSCLANKVFDKVFDPIFTYLVIYPITTLYLWKQNVKKLKLKVDVQLVNKRTDVKNKVDEAEQRGEEIFKEVKQWMNDVDEHISGKRKADIDELIAKSERKYCLGWCPNPKALYDLSEKAKEYAADVDALTQKVFERVSYFQFQKQESIVSRDDFVDFESRNKVLDEIMKALQSPTVDMIGVRGMLGMGKTTLVKEVKRKAEQEKLFDVVVMANVTSNPDLTKIVEEMARGLGMFQLPKELSARQVADRINGRLRKKNALVILDDVWGKIDLKDLGIPSGSKQKRPVAEQQNEESSLLEDEESSLLEDEGSSLREEQKECKVLLTSREHKVLSEKMGVKNENIFHVNKLEDVEAKELFKLRVEDDTESPHRSEAIEIVKRCCGLPLAIERIAKALRGKEDQHWNSLLQELKASRDGEYAVVRLAIEFHFSQLEREELKQTFLLCCLMGHNASIEDLMEYGTGLKLFPEFNKIEEFRDAALALVNNLRDSSLLLNGPTNMQFDMQDAVQDTAMSIASRDGEVISSKDEDAAAVWPDEEAISVKLKWIYLPNADISQLLRELELRSNSEGGYKQVQCPQLTFFHLSNKYPSSETAVPADFFEGMKNVEVLSLTKMHFLSMPQSISLLTKLRTLRLNQSKLGVLEGLGEIIGKLKKLQVLNLAGCDISELPMEIACLTMLKLLDMSDCTNLKVIPRDILSKLYRLEELKMANSFDQWQFIEQHENQNGNASLAELKVLQKLTTLEVCINDITMIPEGLFNAELKRYKIFVGDLWKYRDSSSENTKILKLELKADSSHTSARKLLKISEELHLEGLHGVKNVVYQLDNEGFQKLRYLYVRNAPEIQFMIDSERLVCSNAFPILEELVLQNLTKMEKIYRDMGATSFNKLRIITIECCHQLKNLFSFYVVKQLLQLQEISLKDCENIEEIVAEEPQVTVHEIDEAATTIELGQLRSLRFEKLPNFVSFCQEKNNPITNQGGSQLTSSRCMSLFNEKVVFPMLEELEFTEIKIDKIWNTLATPHCVQKLTKMSIMSCSDLKYLFSSSLAKGLEKLVHLEIKDCKSLREIITMETSREMGNCEVKFSSLKRLSIINCPKLMEFMIMVKSANTNEADNARCFFNEQVTFPSLESLILSHLKNLQVIWHSQLSPDSFCKLKELVVRVEKVFNVGEITNLKESGQTQLRNLRIYGLPSLKHVWNEDPEGILDFQSMESVIVWNCPSIKHVFPISVAKGLKQLQKLQIVSCGVEEIVAMERGGTEAVVKFVFPRLSNLKLVELRRLKYFYPGEHITLWPELTELDAFDCGHADEVDIRKRHGRPDFPIRQPFLNMEEIIPQLKRLSLSEDDIAMITDCRFKQDFFFKIKVLRIYYGGGSIIFPIGALGRFYNLGKLVLTSCSLKELFPSHGEVIEEQKNLETLSRIKTLELNSVVNLRHVWSRDLSSVLQNLEKLRVIGCNDLISLPTSMASVKNLTTLELRSCHKMENLVATATVQSLVHVKSMTVSRCIKLTEIVGSQGDTTQDPIIFSSLRYLKLECLTRLACFSSGNYIFDFPYMEQLIVEQCPKLEIFSKTVPKTPRLLQLQGGKLWNLEGDLNTSIQRMYTEQVGYVGLSALSLSEFPQLMQNWHTRNLELLELRWVQYLDICNCNSLRCLLTPSMVRSLVLLMNLNVQDCKTMEAVLVFPNLEILRLSSLNIQQIWRKQADCAQNLLRLRVVDCANLKYLFISSMFKTFGKLQWLEIRNCGMMEEVIVIEALAEEERMYKMVFPKLDHLLLQDLHKLTRFCFGSLVEFSCLRDLHVIKCPLMKTFISSSISGNMTASSEEVENTCTPPLFDAKVGFPSVEKIVIGSMESLNKIWQDQLDADSFCQLNYLCVNSCGKLLNIFPLTMLERLQKLDKLEIWNCNALEEIGFCCQMLDTEWPSLKKLEVYRCDQVQIFASEFSSFQRTNGDDQIGIGINCPIFSVNKATFPCLEELELDKNDIMKEIWHGQYPGDYFPKLKVLKLTQLPEQSVVHPFLLQSPNLEKLVVSKASFLELFQCQGLGDKEKPALAFTESSELRLSELLELVFYNLKTLEVLQCSNLKNLVPSFVSFKSLTTLEVSACHELINLIEYSTAKSMVQLTKMSISKCQMLKEIVACVGEEVKDGIAFIQLKYLLLRGLPRLASFCSGNCGFEFASLEEVIVKGCPNMQIFSQGECITTNKLQKVKLTVDEDEGFWEGNLNSTIKKMFTEKAGCYGLEDLKLSEFPELIEIWYQKPQENLPFRMFKFLEVCNCSNLTYLLTLSMALGLVQLDVLKVTNCAMMEQVITGEGAEETFPLLNSILLDSCSILTCFYEGSSRLKFSSLKQIIVANCPNLLTFASSFSREQGNEMIANDRGSEQRPEIPTQPFFSRIPLYRENNDSLYGELEQDMARPTGCRFFLPTKLPLCKFVWKAIEHFPVNHVGKASETIHAGDIELQFARRDSRVTRAWLPKLKGFYCQMVDTEWPSLEKLEVYGCDQVQIFASEFSSLQRANGDDQIRIGINCPIFSVNKATFPCLEELELNKNDVMKEIWHGQYPGDYFPKLEVLKLTKLHEQSVVHPFLFQSPNLEKLVVSEASFLELFHCQGLGDKEKPALAVTESSELRLSELLESVFYNLKTLEVLQCNNSKNLVPSFVSFKNLTTLEVSACHELINLIEYSTAKSMVQLTKMSISKCQMLKEIVACVDEEVKDGIVFIQLKYLLLCGLPRLASFCSGNCGFEFASLEEVIVMGCPNMRIFSQGECSTTNKLQKVKLTVNEDEGFWEGNLNSTIKMMFTEKAGCYGLEDLKLFEFPELIEIWYKKPQESLPFKRLKFLEVCNCSNLTYLLTPSMALGLVQLDALKVTNCAMMEQVIIGEGAEEMFPLLNAILLESCSSLTCFYEGSTRLKFSSLKQVTVANCPNLLTFASSFSREQRKVMTANDKGSEQRPEIPTQPFFSETVVLPNLEELLLRWMNVNIKWHTSITYLCLEKLKKLIIQGCDNLEYLFSSSIARGLVMLGQLEIRECKRMREIIVAENAKEKENLIFPQLNFLLLKDLQNIVGFYSGNCIVEFPSLKQLQVLNCPVLEGFIVKYFASTNIIADKQPFFNEQVAFPNLESLTLTHLKNLDIIWHNQFHADSFGKLKSLSVRNCEKLSTVFPFADMLGRIWKSLEKLIISQCGSLEVVFGIAEFNVKQTHAIIDTKLRELNIQRLPKLKYVWNKDPQGILTFHSLELVVIALCGRLKFLFPASIGKSLSQLQKLHLWACRVEEVVTMGEQGTEAIVNFKFPRLSSLKLQWLPRLQCFYPGQHTTTWPILKKFYFSHFNQVKRTNGNWQLDFPVRLPLFSIEKVIPQLEELSLSRHDIAVICERQFKEDLFFNVKVLKIHDHLDNESDVLPIRLLQRFCHLEELVVDFCNVEELFPSKGEVEEQEKHIEIETLSRIKTLHLIGLPYLRRIWSRDSSIVLQNLGTLLVYMCDSLISLSTSPASFQNLVTLNISNCGAMVNLVSISIVQSLVQLERMTVSECYMLTEIVGNEGNETQGLIMITFTKLRFLRLKCLPRLESFCSGNFTFKFPSLKKLIVIQCPKLMIFNEGDLSTPLLQRVELIEGEDKWCWESDLNTTIQRMYMEEVGFVGLRTLVLSNFPKLMETWHIKNPQELLDFRQLQVLEICDCSKFRYLLTDSMALGLVELVQLIVKNCGTMEQVIMGEGAKYKMEFPHLWMINLESCLDLTSFYMGSHSLELPSLYDFIVKDCPKMVTFVASTSSKGHNKEESQYLFSSKVETPNLEFLNLSSNNIQRILSNSTLEISSYVQNLRKLCVEGCGNLEYLLTSSMVKSFEQLNWLKICDCNMMEKVILVEEPMDEEKLCKIFFPNLEFLLLEDLPKLTGFCSGNYLELPCLWKLKISKCPVLKTFISSSFFGDMIASSENVKNTCALSLFDAKVAFPKLKHLVIEHVKSLNKIWKDQLEVDSFCQITSVSVVSCEKLLNIFPFSMLERFQRLDKLQIWSCDSLEEILESREPVVSRSQTQKATPPPLLETVTCLEDDVKDEIVFSKLKYLQLCDLPRLSSFCSVKCKFEFPFLEDVILMDCPSMQTFSMDEIRTPKLQKVKLTRDEDEGFWDGNLNSTIQLQFMQKSQGDSEN</sequence>
<feature type="domain" description="Disease resistance protein At4g27190-like leucine-rich repeats" evidence="9">
    <location>
        <begin position="2963"/>
        <end position="3084"/>
    </location>
</feature>
<keyword evidence="6" id="KW-0067">ATP-binding</keyword>
<feature type="domain" description="Disease resistance protein At4g27190-like leucine-rich repeats" evidence="9">
    <location>
        <begin position="3113"/>
        <end position="3263"/>
    </location>
</feature>
<feature type="domain" description="Disease resistance protein At4g27190-like leucine-rich repeats" evidence="9">
    <location>
        <begin position="3945"/>
        <end position="4092"/>
    </location>
</feature>
<evidence type="ECO:0000256" key="2">
    <source>
        <dbReference type="ARBA" id="ARBA00022614"/>
    </source>
</evidence>
<protein>
    <recommendedName>
        <fullName evidence="12">AAA+ ATPase domain-containing protein</fullName>
    </recommendedName>
</protein>
<gene>
    <name evidence="10" type="ORF">SLEP1_g51947</name>
</gene>
<feature type="domain" description="Disease resistance protein At4g27190-like leucine-rich repeats" evidence="9">
    <location>
        <begin position="2153"/>
        <end position="2299"/>
    </location>
</feature>
<dbReference type="SUPFAM" id="SSF52058">
    <property type="entry name" value="L domain-like"/>
    <property type="match status" value="6"/>
</dbReference>
<feature type="domain" description="Disease resistance protein At4g27190-like leucine-rich repeats" evidence="9">
    <location>
        <begin position="1683"/>
        <end position="1815"/>
    </location>
</feature>
<feature type="domain" description="Disease resistance protein At4g27190-like leucine-rich repeats" evidence="9">
    <location>
        <begin position="1123"/>
        <end position="1246"/>
    </location>
</feature>
<evidence type="ECO:0000256" key="1">
    <source>
        <dbReference type="ARBA" id="ARBA00008894"/>
    </source>
</evidence>
<dbReference type="InterPro" id="IPR050905">
    <property type="entry name" value="Plant_NBS-LRR"/>
</dbReference>
<feature type="domain" description="Disease resistance protein At4g27190-like leucine-rich repeats" evidence="9">
    <location>
        <begin position="3784"/>
        <end position="3917"/>
    </location>
</feature>
<accession>A0AAV5M6F2</accession>
<keyword evidence="11" id="KW-1185">Reference proteome</keyword>
<evidence type="ECO:0000256" key="7">
    <source>
        <dbReference type="SAM" id="MobiDB-lite"/>
    </source>
</evidence>
<keyword evidence="4" id="KW-0547">Nucleotide-binding</keyword>
<evidence type="ECO:0000256" key="5">
    <source>
        <dbReference type="ARBA" id="ARBA00022821"/>
    </source>
</evidence>
<evidence type="ECO:0000313" key="10">
    <source>
        <dbReference type="EMBL" id="GKV44789.1"/>
    </source>
</evidence>
<evidence type="ECO:0008006" key="12">
    <source>
        <dbReference type="Google" id="ProtNLM"/>
    </source>
</evidence>
<feature type="region of interest" description="Disordered" evidence="7">
    <location>
        <begin position="283"/>
        <end position="318"/>
    </location>
</feature>
<dbReference type="GO" id="GO:0006952">
    <property type="term" value="P:defense response"/>
    <property type="evidence" value="ECO:0007669"/>
    <property type="project" value="UniProtKB-KW"/>
</dbReference>
<feature type="domain" description="Disease resistance protein At4g27190-like leucine-rich repeats" evidence="9">
    <location>
        <begin position="2536"/>
        <end position="2694"/>
    </location>
</feature>
<feature type="domain" description="NB-ARC" evidence="8">
    <location>
        <begin position="167"/>
        <end position="289"/>
    </location>
</feature>
<evidence type="ECO:0000256" key="4">
    <source>
        <dbReference type="ARBA" id="ARBA00022741"/>
    </source>
</evidence>
<organism evidence="10 11">
    <name type="scientific">Rubroshorea leprosula</name>
    <dbReference type="NCBI Taxonomy" id="152421"/>
    <lineage>
        <taxon>Eukaryota</taxon>
        <taxon>Viridiplantae</taxon>
        <taxon>Streptophyta</taxon>
        <taxon>Embryophyta</taxon>
        <taxon>Tracheophyta</taxon>
        <taxon>Spermatophyta</taxon>
        <taxon>Magnoliopsida</taxon>
        <taxon>eudicotyledons</taxon>
        <taxon>Gunneridae</taxon>
        <taxon>Pentapetalae</taxon>
        <taxon>rosids</taxon>
        <taxon>malvids</taxon>
        <taxon>Malvales</taxon>
        <taxon>Dipterocarpaceae</taxon>
        <taxon>Rubroshorea</taxon>
    </lineage>
</organism>
<dbReference type="InterPro" id="IPR042197">
    <property type="entry name" value="Apaf_helical"/>
</dbReference>
<dbReference type="InterPro" id="IPR032675">
    <property type="entry name" value="LRR_dom_sf"/>
</dbReference>
<evidence type="ECO:0000256" key="3">
    <source>
        <dbReference type="ARBA" id="ARBA00022737"/>
    </source>
</evidence>
<comment type="similarity">
    <text evidence="1">Belongs to the disease resistance NB-LRR family.</text>
</comment>
<feature type="domain" description="Disease resistance protein At4g27190-like leucine-rich repeats" evidence="9">
    <location>
        <begin position="3482"/>
        <end position="3585"/>
    </location>
</feature>
<dbReference type="InterPro" id="IPR002182">
    <property type="entry name" value="NB-ARC"/>
</dbReference>
<evidence type="ECO:0000259" key="9">
    <source>
        <dbReference type="Pfam" id="PF23247"/>
    </source>
</evidence>
<feature type="domain" description="Disease resistance protein At4g27190-like leucine-rich repeats" evidence="9">
    <location>
        <begin position="810"/>
        <end position="925"/>
    </location>
</feature>
<proteinExistence type="inferred from homology"/>
<name>A0AAV5M6F2_9ROSI</name>
<dbReference type="Gene3D" id="3.80.10.10">
    <property type="entry name" value="Ribonuclease Inhibitor"/>
    <property type="match status" value="13"/>
</dbReference>
<feature type="domain" description="Disease resistance protein At4g27190-like leucine-rich repeats" evidence="9">
    <location>
        <begin position="1336"/>
        <end position="1465"/>
    </location>
</feature>
<dbReference type="InterPro" id="IPR057135">
    <property type="entry name" value="At4g27190-like_LRR"/>
</dbReference>
<keyword evidence="3" id="KW-0677">Repeat</keyword>
<dbReference type="InterPro" id="IPR027417">
    <property type="entry name" value="P-loop_NTPase"/>
</dbReference>
<dbReference type="Gene3D" id="3.40.50.300">
    <property type="entry name" value="P-loop containing nucleotide triphosphate hydrolases"/>
    <property type="match status" value="1"/>
</dbReference>
<dbReference type="EMBL" id="BPVZ01000186">
    <property type="protein sequence ID" value="GKV44789.1"/>
    <property type="molecule type" value="Genomic_DNA"/>
</dbReference>
<evidence type="ECO:0000256" key="6">
    <source>
        <dbReference type="ARBA" id="ARBA00022840"/>
    </source>
</evidence>
<dbReference type="SUPFAM" id="SSF52047">
    <property type="entry name" value="RNI-like"/>
    <property type="match status" value="3"/>
</dbReference>
<feature type="domain" description="Disease resistance protein At4g27190-like leucine-rich repeats" evidence="9">
    <location>
        <begin position="2797"/>
        <end position="2865"/>
    </location>
</feature>
<dbReference type="Proteomes" id="UP001054252">
    <property type="component" value="Unassembled WGS sequence"/>
</dbReference>
<comment type="caution">
    <text evidence="10">The sequence shown here is derived from an EMBL/GenBank/DDBJ whole genome shotgun (WGS) entry which is preliminary data.</text>
</comment>
<dbReference type="InterPro" id="IPR001611">
    <property type="entry name" value="Leu-rich_rpt"/>
</dbReference>